<dbReference type="InterPro" id="IPR027417">
    <property type="entry name" value="P-loop_NTPase"/>
</dbReference>
<dbReference type="Gene3D" id="1.20.272.10">
    <property type="match status" value="1"/>
</dbReference>
<proteinExistence type="inferred from homology"/>
<evidence type="ECO:0000256" key="7">
    <source>
        <dbReference type="ARBA" id="ARBA00034754"/>
    </source>
</evidence>
<evidence type="ECO:0000256" key="1">
    <source>
        <dbReference type="ARBA" id="ARBA00012417"/>
    </source>
</evidence>
<dbReference type="Gene3D" id="3.40.50.300">
    <property type="entry name" value="P-loop containing nucleotide triphosphate hydrolases"/>
    <property type="match status" value="1"/>
</dbReference>
<dbReference type="PANTHER" id="PTHR34388">
    <property type="entry name" value="DNA POLYMERASE III SUBUNIT DELTA"/>
    <property type="match status" value="1"/>
</dbReference>
<dbReference type="GO" id="GO:0006261">
    <property type="term" value="P:DNA-templated DNA replication"/>
    <property type="evidence" value="ECO:0007669"/>
    <property type="project" value="TreeGrafter"/>
</dbReference>
<dbReference type="InterPro" id="IPR048466">
    <property type="entry name" value="DNA_pol3_delta-like_C"/>
</dbReference>
<dbReference type="Pfam" id="PF06144">
    <property type="entry name" value="DNA_pol3_delta"/>
    <property type="match status" value="1"/>
</dbReference>
<keyword evidence="3" id="KW-0808">Transferase</keyword>
<dbReference type="GO" id="GO:0003887">
    <property type="term" value="F:DNA-directed DNA polymerase activity"/>
    <property type="evidence" value="ECO:0007669"/>
    <property type="project" value="UniProtKB-KW"/>
</dbReference>
<protein>
    <recommendedName>
        <fullName evidence="2">DNA polymerase III subunit delta</fullName>
        <ecNumber evidence="1">2.7.7.7</ecNumber>
    </recommendedName>
</protein>
<dbReference type="PANTHER" id="PTHR34388:SF1">
    <property type="entry name" value="DNA POLYMERASE III SUBUNIT DELTA"/>
    <property type="match status" value="1"/>
</dbReference>
<dbReference type="NCBIfam" id="TIGR01128">
    <property type="entry name" value="holA"/>
    <property type="match status" value="1"/>
</dbReference>
<evidence type="ECO:0000259" key="9">
    <source>
        <dbReference type="Pfam" id="PF06144"/>
    </source>
</evidence>
<keyword evidence="12" id="KW-1185">Reference proteome</keyword>
<dbReference type="Pfam" id="PF21694">
    <property type="entry name" value="DNA_pol3_delta_C"/>
    <property type="match status" value="1"/>
</dbReference>
<evidence type="ECO:0000313" key="11">
    <source>
        <dbReference type="EMBL" id="GBR73196.1"/>
    </source>
</evidence>
<dbReference type="AlphaFoldDB" id="A0A388T9I1"/>
<dbReference type="InterPro" id="IPR005790">
    <property type="entry name" value="DNA_polIII_delta"/>
</dbReference>
<evidence type="ECO:0000259" key="10">
    <source>
        <dbReference type="Pfam" id="PF21694"/>
    </source>
</evidence>
<comment type="catalytic activity">
    <reaction evidence="8">
        <text>DNA(n) + a 2'-deoxyribonucleoside 5'-triphosphate = DNA(n+1) + diphosphate</text>
        <dbReference type="Rhea" id="RHEA:22508"/>
        <dbReference type="Rhea" id="RHEA-COMP:17339"/>
        <dbReference type="Rhea" id="RHEA-COMP:17340"/>
        <dbReference type="ChEBI" id="CHEBI:33019"/>
        <dbReference type="ChEBI" id="CHEBI:61560"/>
        <dbReference type="ChEBI" id="CHEBI:173112"/>
        <dbReference type="EC" id="2.7.7.7"/>
    </reaction>
</comment>
<comment type="caution">
    <text evidence="11">The sequence shown here is derived from an EMBL/GenBank/DDBJ whole genome shotgun (WGS) entry which is preliminary data.</text>
</comment>
<evidence type="ECO:0000256" key="2">
    <source>
        <dbReference type="ARBA" id="ARBA00017703"/>
    </source>
</evidence>
<keyword evidence="5" id="KW-0235">DNA replication</keyword>
<keyword evidence="4" id="KW-0548">Nucleotidyltransferase</keyword>
<evidence type="ECO:0000256" key="8">
    <source>
        <dbReference type="ARBA" id="ARBA00049244"/>
    </source>
</evidence>
<dbReference type="InterPro" id="IPR008921">
    <property type="entry name" value="DNA_pol3_clamp-load_cplx_C"/>
</dbReference>
<gene>
    <name evidence="11" type="primary">holA</name>
    <name evidence="11" type="ORF">NO1_0619</name>
</gene>
<evidence type="ECO:0000256" key="3">
    <source>
        <dbReference type="ARBA" id="ARBA00022679"/>
    </source>
</evidence>
<name>A0A388T9I1_TERA1</name>
<dbReference type="InterPro" id="IPR010372">
    <property type="entry name" value="DNA_pol3_delta_N"/>
</dbReference>
<evidence type="ECO:0000256" key="6">
    <source>
        <dbReference type="ARBA" id="ARBA00022932"/>
    </source>
</evidence>
<dbReference type="SUPFAM" id="SSF52540">
    <property type="entry name" value="P-loop containing nucleoside triphosphate hydrolases"/>
    <property type="match status" value="1"/>
</dbReference>
<accession>A0A388T9I1</accession>
<evidence type="ECO:0000256" key="4">
    <source>
        <dbReference type="ARBA" id="ARBA00022695"/>
    </source>
</evidence>
<keyword evidence="6" id="KW-0239">DNA-directed DNA polymerase</keyword>
<comment type="similarity">
    <text evidence="7">Belongs to the DNA polymerase HolA subunit family.</text>
</comment>
<feature type="domain" description="DNA polymerase III delta N-terminal" evidence="9">
    <location>
        <begin position="7"/>
        <end position="86"/>
    </location>
</feature>
<dbReference type="Gene3D" id="1.10.8.60">
    <property type="match status" value="1"/>
</dbReference>
<feature type="domain" description="DNA polymerase III delta subunit-like C-terminal" evidence="10">
    <location>
        <begin position="227"/>
        <end position="338"/>
    </location>
</feature>
<sequence>MADAKLYLIGGEEQFLVEQTARALQKKHIDQALAAFALDIIPPEEKDLNRIINSLQTIPTFSPTRLVLVYDPFFLKSGKKKKNTETDDAEAGAGEAEKSALDERAEARLFAALENLPDGVSAAFIVNGPVDQRRKFFKFFQKNGETKIFDPFKPWEQDKAADWISNYLREKNCAIDRTAAEFLVATTGLSLGALANEADKLLVYASGKNKLNIQDVQALASAGGLQAYALGEALRRKDLPEILRLVSALLKDGEAPQMLLGYIAGQLRVLLQIKELQIQRLNVHEIAGLLKMNAWNLEKNILPPLQKHDYQKLKTVYAALQNADYQIKTGQLAADKALPCALAELD</sequence>
<dbReference type="Proteomes" id="UP000269352">
    <property type="component" value="Unassembled WGS sequence"/>
</dbReference>
<dbReference type="GO" id="GO:0009360">
    <property type="term" value="C:DNA polymerase III complex"/>
    <property type="evidence" value="ECO:0007669"/>
    <property type="project" value="InterPro"/>
</dbReference>
<dbReference type="EMBL" id="BGZN01000007">
    <property type="protein sequence ID" value="GBR73196.1"/>
    <property type="molecule type" value="Genomic_DNA"/>
</dbReference>
<organism evidence="11 12">
    <name type="scientific">Termititenax aidoneus</name>
    <dbReference type="NCBI Taxonomy" id="2218524"/>
    <lineage>
        <taxon>Bacteria</taxon>
        <taxon>Bacillati</taxon>
        <taxon>Candidatus Margulisiibacteriota</taxon>
        <taxon>Candidatus Termititenacia</taxon>
        <taxon>Candidatus Termititenacales</taxon>
        <taxon>Candidatus Termititenacaceae</taxon>
        <taxon>Candidatus Termititenax</taxon>
    </lineage>
</organism>
<dbReference type="GO" id="GO:0003677">
    <property type="term" value="F:DNA binding"/>
    <property type="evidence" value="ECO:0007669"/>
    <property type="project" value="InterPro"/>
</dbReference>
<dbReference type="EC" id="2.7.7.7" evidence="1"/>
<reference evidence="11 12" key="1">
    <citation type="journal article" date="2019" name="ISME J.">
        <title>Genome analyses of uncultured TG2/ZB3 bacteria in 'Margulisbacteria' specifically attached to ectosymbiotic spirochetes of protists in the termite gut.</title>
        <authorList>
            <person name="Utami Y.D."/>
            <person name="Kuwahara H."/>
            <person name="Igai K."/>
            <person name="Murakami T."/>
            <person name="Sugaya K."/>
            <person name="Morikawa T."/>
            <person name="Nagura Y."/>
            <person name="Yuki M."/>
            <person name="Deevong P."/>
            <person name="Inoue T."/>
            <person name="Kihara K."/>
            <person name="Lo N."/>
            <person name="Yamada A."/>
            <person name="Ohkuma M."/>
            <person name="Hongoh Y."/>
        </authorList>
    </citation>
    <scope>NUCLEOTIDE SEQUENCE [LARGE SCALE GENOMIC DNA]</scope>
    <source>
        <strain evidence="11">NkOx7-01</strain>
    </source>
</reference>
<evidence type="ECO:0000313" key="12">
    <source>
        <dbReference type="Proteomes" id="UP000269352"/>
    </source>
</evidence>
<dbReference type="SUPFAM" id="SSF48019">
    <property type="entry name" value="post-AAA+ oligomerization domain-like"/>
    <property type="match status" value="1"/>
</dbReference>
<evidence type="ECO:0000256" key="5">
    <source>
        <dbReference type="ARBA" id="ARBA00022705"/>
    </source>
</evidence>